<dbReference type="EMBL" id="BAZW01000030">
    <property type="protein sequence ID" value="GAO30792.1"/>
    <property type="molecule type" value="Genomic_DNA"/>
</dbReference>
<organism evidence="1 2">
    <name type="scientific">Geofilum rubicundum JCM 15548</name>
    <dbReference type="NCBI Taxonomy" id="1236989"/>
    <lineage>
        <taxon>Bacteria</taxon>
        <taxon>Pseudomonadati</taxon>
        <taxon>Bacteroidota</taxon>
        <taxon>Bacteroidia</taxon>
        <taxon>Marinilabiliales</taxon>
        <taxon>Marinilabiliaceae</taxon>
        <taxon>Geofilum</taxon>
    </lineage>
</organism>
<proteinExistence type="predicted"/>
<dbReference type="RefSeq" id="WP_062126151.1">
    <property type="nucleotide sequence ID" value="NZ_BAZW01000030.1"/>
</dbReference>
<gene>
    <name evidence="1" type="ORF">JCM15548_13103</name>
</gene>
<dbReference type="AlphaFoldDB" id="A0A0E9LYX5"/>
<accession>A0A0E9LYX5</accession>
<comment type="caution">
    <text evidence="1">The sequence shown here is derived from an EMBL/GenBank/DDBJ whole genome shotgun (WGS) entry which is preliminary data.</text>
</comment>
<dbReference type="OrthoDB" id="882485at2"/>
<evidence type="ECO:0000313" key="1">
    <source>
        <dbReference type="EMBL" id="GAO30792.1"/>
    </source>
</evidence>
<dbReference type="Proteomes" id="UP000032900">
    <property type="component" value="Unassembled WGS sequence"/>
</dbReference>
<protein>
    <recommendedName>
        <fullName evidence="3">STAS/SEC14 domain-containing protein</fullName>
    </recommendedName>
</protein>
<name>A0A0E9LYX5_9BACT</name>
<reference evidence="1 2" key="1">
    <citation type="journal article" date="2015" name="Microbes Environ.">
        <title>Distribution and evolution of nitrogen fixation genes in the phylum bacteroidetes.</title>
        <authorList>
            <person name="Inoue J."/>
            <person name="Oshima K."/>
            <person name="Suda W."/>
            <person name="Sakamoto M."/>
            <person name="Iino T."/>
            <person name="Noda S."/>
            <person name="Hongoh Y."/>
            <person name="Hattori M."/>
            <person name="Ohkuma M."/>
        </authorList>
    </citation>
    <scope>NUCLEOTIDE SEQUENCE [LARGE SCALE GENOMIC DNA]</scope>
    <source>
        <strain evidence="1">JCM 15548</strain>
    </source>
</reference>
<evidence type="ECO:0000313" key="2">
    <source>
        <dbReference type="Proteomes" id="UP000032900"/>
    </source>
</evidence>
<dbReference type="STRING" id="1236989.JCM15548_13103"/>
<sequence length="137" mass="15655">MSQPIYESDQLVMHHDKKLQTIQITWKKECGNILDEIHAADIEQIRTHIKEVAPPKILANMGNCQYLITSETGPGYENPLYKIFSDLPPSRIALVIPNNLFVNASFDATRAAEKASPGTDLKYFYDPEKAWEWLSNY</sequence>
<evidence type="ECO:0008006" key="3">
    <source>
        <dbReference type="Google" id="ProtNLM"/>
    </source>
</evidence>
<keyword evidence="2" id="KW-1185">Reference proteome</keyword>